<protein>
    <submittedName>
        <fullName evidence="1">Uncharacterized protein</fullName>
    </submittedName>
</protein>
<dbReference type="EMBL" id="MN284896">
    <property type="protein sequence ID" value="QFP94923.1"/>
    <property type="molecule type" value="Genomic_DNA"/>
</dbReference>
<organism evidence="1 2">
    <name type="scientific">Gordonia phage OhMyWard</name>
    <dbReference type="NCBI Taxonomy" id="2652414"/>
    <lineage>
        <taxon>Viruses</taxon>
        <taxon>Duplodnaviria</taxon>
        <taxon>Heunggongvirae</taxon>
        <taxon>Uroviricota</taxon>
        <taxon>Caudoviricetes</taxon>
        <taxon>Deejayvirinae</taxon>
        <taxon>Kenoshavirus</taxon>
        <taxon>Kenoshavirus ohmyward</taxon>
    </lineage>
</organism>
<name>A0A5P8D7B7_9CAUD</name>
<sequence length="78" mass="8522">MKIKQFLSKHKIGLSVTAGVLTGLTVGTAARIRLERENNESLSLYMTPHQAGQLISEAGGHIRFDTDRGSIQVSIQED</sequence>
<proteinExistence type="predicted"/>
<dbReference type="KEGG" id="vg:55623424"/>
<dbReference type="Proteomes" id="UP000326805">
    <property type="component" value="Segment"/>
</dbReference>
<reference evidence="1 2" key="1">
    <citation type="submission" date="2019-08" db="EMBL/GenBank/DDBJ databases">
        <authorList>
            <person name="Ward C."/>
            <person name="Batin B."/>
            <person name="Choi E."/>
            <person name="Dhami J."/>
            <person name="Figueroa S."/>
            <person name="Kim S."/>
            <person name="Kim U."/>
            <person name="Klim L."/>
            <person name="Lee Y.S."/>
            <person name="Lim D."/>
            <person name="Nathaniel A."/>
            <person name="Shih C."/>
            <person name="Simental K."/>
            <person name="Shu E."/>
            <person name="Trivedi R."/>
            <person name="Valladolid I."/>
            <person name="Wang C."/>
            <person name="Yoo K."/>
            <person name="Choi J.D."/>
            <person name="Dean N."/>
            <person name="Muthiah A.S."/>
            <person name="Diaz A."/>
            <person name="Garlena R.A."/>
            <person name="Russell D.A."/>
            <person name="Pope W.H."/>
            <person name="Jacobs-Sera D."/>
            <person name="Hatfull G.F."/>
        </authorList>
    </citation>
    <scope>NUCLEOTIDE SEQUENCE [LARGE SCALE GENOMIC DNA]</scope>
</reference>
<evidence type="ECO:0000313" key="2">
    <source>
        <dbReference type="Proteomes" id="UP000326805"/>
    </source>
</evidence>
<evidence type="ECO:0000313" key="1">
    <source>
        <dbReference type="EMBL" id="QFP94923.1"/>
    </source>
</evidence>
<accession>A0A5P8D7B7</accession>
<dbReference type="RefSeq" id="YP_009852789.1">
    <property type="nucleotide sequence ID" value="NC_048816.1"/>
</dbReference>
<gene>
    <name evidence="1" type="primary">41</name>
    <name evidence="1" type="ORF">SEA_OHMYWARD_41</name>
</gene>
<dbReference type="GeneID" id="55623424"/>
<keyword evidence="2" id="KW-1185">Reference proteome</keyword>